<dbReference type="InterPro" id="IPR022712">
    <property type="entry name" value="Beta_Casp"/>
</dbReference>
<dbReference type="InterPro" id="IPR036866">
    <property type="entry name" value="RibonucZ/Hydroxyglut_hydro"/>
</dbReference>
<keyword evidence="5" id="KW-1185">Reference proteome</keyword>
<dbReference type="PANTHER" id="PTHR11203">
    <property type="entry name" value="CLEAVAGE AND POLYADENYLATION SPECIFICITY FACTOR FAMILY MEMBER"/>
    <property type="match status" value="1"/>
</dbReference>
<dbReference type="HOGENOM" id="CLU_009673_5_2_0"/>
<evidence type="ECO:0000259" key="2">
    <source>
        <dbReference type="SMART" id="SM00849"/>
    </source>
</evidence>
<dbReference type="SUPFAM" id="SSF56281">
    <property type="entry name" value="Metallo-hydrolase/oxidoreductase"/>
    <property type="match status" value="1"/>
</dbReference>
<feature type="domain" description="Beta-Casp" evidence="3">
    <location>
        <begin position="242"/>
        <end position="367"/>
    </location>
</feature>
<sequence length="447" mass="49132">MRLYPCGAAGTVTGSAHLVEHQGYRLLLDCGLYQGADEEKNTEPFPFAPREVDAVVLSHAHLDHVGRLPLLVRQGYAGRVYATPPTLRLVPLILEDALGVMTHEHERALRKGLEPPPLLWTEADLQEAVGRLEPLPYYTPRAFGPFTVTLRNAGHIAGSAFVEVVADGKRLVFSGDLGNRRKELLPDPDYPPRADLVLSEGTYGDRAHRPFQSTLEEFAEILTKTLAAGGKVLIPSFAMERAQELLFHIRELEQEGRIPEVPVFVDSPLTTRITEVYTALVDTFSPEVQALYRQGVDPFRPRQLEHVRSVEESKALNDLAGSAVIIAGSGMLSGGRILHHLRHHLPDPKSALVIVGYQPRGGLGARILERPAAVRIYGHEVPVRASVHTLGGFSGHAGQDELLDWLAEEPRVLLVHGELEKLHALGKRLHARGQAVRVAQYGVPVEV</sequence>
<dbReference type="Pfam" id="PF07521">
    <property type="entry name" value="RMMBL"/>
    <property type="match status" value="1"/>
</dbReference>
<evidence type="ECO:0000256" key="1">
    <source>
        <dbReference type="ARBA" id="ARBA00022801"/>
    </source>
</evidence>
<keyword evidence="1" id="KW-0378">Hydrolase</keyword>
<evidence type="ECO:0000313" key="5">
    <source>
        <dbReference type="Proteomes" id="UP000007030"/>
    </source>
</evidence>
<dbReference type="GO" id="GO:0016787">
    <property type="term" value="F:hydrolase activity"/>
    <property type="evidence" value="ECO:0007669"/>
    <property type="project" value="UniProtKB-KW"/>
</dbReference>
<organism evidence="4 5">
    <name type="scientific">Marinithermus hydrothermalis (strain DSM 14884 / JCM 11576 / T1)</name>
    <dbReference type="NCBI Taxonomy" id="869210"/>
    <lineage>
        <taxon>Bacteria</taxon>
        <taxon>Thermotogati</taxon>
        <taxon>Deinococcota</taxon>
        <taxon>Deinococci</taxon>
        <taxon>Thermales</taxon>
        <taxon>Thermaceae</taxon>
        <taxon>Marinithermus</taxon>
    </lineage>
</organism>
<dbReference type="InterPro" id="IPR011108">
    <property type="entry name" value="RMMBL"/>
</dbReference>
<dbReference type="KEGG" id="mhd:Marky_0589"/>
<proteinExistence type="predicted"/>
<dbReference type="AlphaFoldDB" id="F2NNW5"/>
<dbReference type="Gene3D" id="3.40.50.10890">
    <property type="match status" value="1"/>
</dbReference>
<evidence type="ECO:0000313" key="4">
    <source>
        <dbReference type="EMBL" id="AEB11339.1"/>
    </source>
</evidence>
<dbReference type="OrthoDB" id="9803916at2"/>
<protein>
    <submittedName>
        <fullName evidence="4">Beta-lactamase domain protein</fullName>
    </submittedName>
</protein>
<reference evidence="4 5" key="1">
    <citation type="journal article" date="2012" name="Stand. Genomic Sci.">
        <title>Complete genome sequence of the aerobic, heterotroph Marinithermus hydrothermalis type strain (T1(T)) from a deep-sea hydrothermal vent chimney.</title>
        <authorList>
            <person name="Copeland A."/>
            <person name="Gu W."/>
            <person name="Yasawong M."/>
            <person name="Lapidus A."/>
            <person name="Lucas S."/>
            <person name="Deshpande S."/>
            <person name="Pagani I."/>
            <person name="Tapia R."/>
            <person name="Cheng J.F."/>
            <person name="Goodwin L.A."/>
            <person name="Pitluck S."/>
            <person name="Liolios K."/>
            <person name="Ivanova N."/>
            <person name="Mavromatis K."/>
            <person name="Mikhailova N."/>
            <person name="Pati A."/>
            <person name="Chen A."/>
            <person name="Palaniappan K."/>
            <person name="Land M."/>
            <person name="Pan C."/>
            <person name="Brambilla E.M."/>
            <person name="Rohde M."/>
            <person name="Tindall B.J."/>
            <person name="Sikorski J."/>
            <person name="Goker M."/>
            <person name="Detter J.C."/>
            <person name="Bristow J."/>
            <person name="Eisen J.A."/>
            <person name="Markowitz V."/>
            <person name="Hugenholtz P."/>
            <person name="Kyrpides N.C."/>
            <person name="Klenk H.P."/>
            <person name="Woyke T."/>
        </authorList>
    </citation>
    <scope>NUCLEOTIDE SEQUENCE [LARGE SCALE GENOMIC DNA]</scope>
    <source>
        <strain evidence="5">DSM 14884 / JCM 11576 / T1</strain>
    </source>
</reference>
<dbReference type="EMBL" id="CP002630">
    <property type="protein sequence ID" value="AEB11339.1"/>
    <property type="molecule type" value="Genomic_DNA"/>
</dbReference>
<dbReference type="STRING" id="869210.Marky_0589"/>
<dbReference type="InterPro" id="IPR050698">
    <property type="entry name" value="MBL"/>
</dbReference>
<feature type="domain" description="Metallo-beta-lactamase" evidence="2">
    <location>
        <begin position="13"/>
        <end position="230"/>
    </location>
</feature>
<dbReference type="SMART" id="SM00849">
    <property type="entry name" value="Lactamase_B"/>
    <property type="match status" value="1"/>
</dbReference>
<gene>
    <name evidence="4" type="ordered locus">Marky_0589</name>
</gene>
<dbReference type="GO" id="GO:0004521">
    <property type="term" value="F:RNA endonuclease activity"/>
    <property type="evidence" value="ECO:0007669"/>
    <property type="project" value="TreeGrafter"/>
</dbReference>
<evidence type="ECO:0000259" key="3">
    <source>
        <dbReference type="SMART" id="SM01027"/>
    </source>
</evidence>
<dbReference type="Pfam" id="PF10996">
    <property type="entry name" value="Beta-Casp"/>
    <property type="match status" value="1"/>
</dbReference>
<accession>F2NNW5</accession>
<dbReference type="Pfam" id="PF00753">
    <property type="entry name" value="Lactamase_B"/>
    <property type="match status" value="1"/>
</dbReference>
<dbReference type="SMART" id="SM01027">
    <property type="entry name" value="Beta-Casp"/>
    <property type="match status" value="1"/>
</dbReference>
<dbReference type="Proteomes" id="UP000007030">
    <property type="component" value="Chromosome"/>
</dbReference>
<dbReference type="Gene3D" id="3.60.15.10">
    <property type="entry name" value="Ribonuclease Z/Hydroxyacylglutathione hydrolase-like"/>
    <property type="match status" value="1"/>
</dbReference>
<dbReference type="InterPro" id="IPR001279">
    <property type="entry name" value="Metallo-B-lactamas"/>
</dbReference>
<dbReference type="eggNOG" id="COG1236">
    <property type="taxonomic scope" value="Bacteria"/>
</dbReference>
<dbReference type="PANTHER" id="PTHR11203:SF37">
    <property type="entry name" value="INTEGRATOR COMPLEX SUBUNIT 11"/>
    <property type="match status" value="1"/>
</dbReference>
<name>F2NNW5_MARHT</name>
<dbReference type="CDD" id="cd16295">
    <property type="entry name" value="TTHA0252-CPSF-like_MBL-fold"/>
    <property type="match status" value="1"/>
</dbReference>
<dbReference type="RefSeq" id="WP_013703391.1">
    <property type="nucleotide sequence ID" value="NC_015387.1"/>
</dbReference>